<protein>
    <recommendedName>
        <fullName evidence="2">Hydrogenase expression/formation protein</fullName>
    </recommendedName>
</protein>
<dbReference type="SUPFAM" id="SSF52833">
    <property type="entry name" value="Thioredoxin-like"/>
    <property type="match status" value="1"/>
</dbReference>
<dbReference type="RefSeq" id="WP_002706867.1">
    <property type="nucleotide sequence ID" value="NZ_JH651384.1"/>
</dbReference>
<dbReference type="EMBL" id="JH651384">
    <property type="protein sequence ID" value="EIJ32904.1"/>
    <property type="molecule type" value="Genomic_DNA"/>
</dbReference>
<accession>A0A656HAM2</accession>
<sequence>MNLIDRLTADLGYPLLTDQASLEAFAATQENSVVFLPANPQHYPETLDVAIVLPEFVKVFSGRMTAGVADMNFAKELAAKYSITEWPALLFLRHGEYLGTITRMRNWDVYLSKINAFLSSSVPAKAPGIGIPVVGAPLAAGCH</sequence>
<comment type="similarity">
    <text evidence="1 2">Belongs to the HupG/HyaE family.</text>
</comment>
<evidence type="ECO:0000256" key="2">
    <source>
        <dbReference type="PIRNR" id="PIRNR038934"/>
    </source>
</evidence>
<dbReference type="OrthoDB" id="6560050at2"/>
<organism evidence="3 4">
    <name type="scientific">Thiothrix nivea (strain ATCC 35100 / DSM 5205 / JP2)</name>
    <dbReference type="NCBI Taxonomy" id="870187"/>
    <lineage>
        <taxon>Bacteria</taxon>
        <taxon>Pseudomonadati</taxon>
        <taxon>Pseudomonadota</taxon>
        <taxon>Gammaproteobacteria</taxon>
        <taxon>Thiotrichales</taxon>
        <taxon>Thiotrichaceae</taxon>
        <taxon>Thiothrix</taxon>
    </lineage>
</organism>
<dbReference type="InterPro" id="IPR036249">
    <property type="entry name" value="Thioredoxin-like_sf"/>
</dbReference>
<dbReference type="CDD" id="cd02965">
    <property type="entry name" value="HyaE"/>
    <property type="match status" value="1"/>
</dbReference>
<dbReference type="Gene3D" id="3.40.30.10">
    <property type="entry name" value="Glutaredoxin"/>
    <property type="match status" value="1"/>
</dbReference>
<reference evidence="4" key="1">
    <citation type="journal article" date="2011" name="Stand. Genomic Sci.">
        <title>Genome sequence of the filamentous, gliding Thiothrix nivea neotype strain (JP2(T)).</title>
        <authorList>
            <person name="Lapidus A."/>
            <person name="Nolan M."/>
            <person name="Lucas S."/>
            <person name="Glavina Del Rio T."/>
            <person name="Tice H."/>
            <person name="Cheng J.F."/>
            <person name="Tapia R."/>
            <person name="Han C."/>
            <person name="Goodwin L."/>
            <person name="Pitluck S."/>
            <person name="Liolios K."/>
            <person name="Pagani I."/>
            <person name="Ivanova N."/>
            <person name="Huntemann M."/>
            <person name="Mavromatis K."/>
            <person name="Mikhailova N."/>
            <person name="Pati A."/>
            <person name="Chen A."/>
            <person name="Palaniappan K."/>
            <person name="Land M."/>
            <person name="Brambilla E.M."/>
            <person name="Rohde M."/>
            <person name="Abt B."/>
            <person name="Verbarg S."/>
            <person name="Goker M."/>
            <person name="Bristow J."/>
            <person name="Eisen J.A."/>
            <person name="Markowitz V."/>
            <person name="Hugenholtz P."/>
            <person name="Kyrpides N.C."/>
            <person name="Klenk H.P."/>
            <person name="Woyke T."/>
        </authorList>
    </citation>
    <scope>NUCLEOTIDE SEQUENCE [LARGE SCALE GENOMIC DNA]</scope>
    <source>
        <strain evidence="4">ATCC 35100 / DSM 5205 / JP2</strain>
    </source>
</reference>
<evidence type="ECO:0000256" key="1">
    <source>
        <dbReference type="ARBA" id="ARBA00009004"/>
    </source>
</evidence>
<dbReference type="PIRSF" id="PIRSF038934">
    <property type="entry name" value="HyaE_HupG"/>
    <property type="match status" value="1"/>
</dbReference>
<evidence type="ECO:0000313" key="3">
    <source>
        <dbReference type="EMBL" id="EIJ32904.1"/>
    </source>
</evidence>
<dbReference type="Pfam" id="PF07449">
    <property type="entry name" value="HyaE"/>
    <property type="match status" value="1"/>
</dbReference>
<dbReference type="Proteomes" id="UP000005317">
    <property type="component" value="Unassembled WGS sequence"/>
</dbReference>
<proteinExistence type="inferred from homology"/>
<dbReference type="InterPro" id="IPR010893">
    <property type="entry name" value="NiFe-hyd_mat_HyaE"/>
</dbReference>
<evidence type="ECO:0000313" key="4">
    <source>
        <dbReference type="Proteomes" id="UP000005317"/>
    </source>
</evidence>
<name>A0A656HAM2_THINJ</name>
<gene>
    <name evidence="3" type="ORF">Thini_0243</name>
</gene>
<dbReference type="AlphaFoldDB" id="A0A656HAM2"/>
<keyword evidence="4" id="KW-1185">Reference proteome</keyword>